<keyword evidence="1" id="KW-0472">Membrane</keyword>
<dbReference type="Proteomes" id="UP001300261">
    <property type="component" value="Unassembled WGS sequence"/>
</dbReference>
<keyword evidence="3" id="KW-1185">Reference proteome</keyword>
<comment type="caution">
    <text evidence="2">The sequence shown here is derived from an EMBL/GenBank/DDBJ whole genome shotgun (WGS) entry which is preliminary data.</text>
</comment>
<organism evidence="2 3">
    <name type="scientific">Roseibium salinum</name>
    <dbReference type="NCBI Taxonomy" id="1604349"/>
    <lineage>
        <taxon>Bacteria</taxon>
        <taxon>Pseudomonadati</taxon>
        <taxon>Pseudomonadota</taxon>
        <taxon>Alphaproteobacteria</taxon>
        <taxon>Hyphomicrobiales</taxon>
        <taxon>Stappiaceae</taxon>
        <taxon>Roseibium</taxon>
    </lineage>
</organism>
<gene>
    <name evidence="2" type="ORF">ON753_09640</name>
</gene>
<dbReference type="PANTHER" id="PTHR35813:SF1">
    <property type="entry name" value="INNER MEMBRANE PROTEIN YBAN"/>
    <property type="match status" value="1"/>
</dbReference>
<evidence type="ECO:0000313" key="2">
    <source>
        <dbReference type="EMBL" id="MCX2722644.1"/>
    </source>
</evidence>
<evidence type="ECO:0000313" key="3">
    <source>
        <dbReference type="Proteomes" id="UP001300261"/>
    </source>
</evidence>
<feature type="transmembrane region" description="Helical" evidence="1">
    <location>
        <begin position="136"/>
        <end position="155"/>
    </location>
</feature>
<proteinExistence type="predicted"/>
<feature type="transmembrane region" description="Helical" evidence="1">
    <location>
        <begin position="111"/>
        <end position="130"/>
    </location>
</feature>
<dbReference type="InterPro" id="IPR007401">
    <property type="entry name" value="DUF454"/>
</dbReference>
<accession>A0ABT3R098</accession>
<name>A0ABT3R098_9HYPH</name>
<evidence type="ECO:0000256" key="1">
    <source>
        <dbReference type="SAM" id="Phobius"/>
    </source>
</evidence>
<dbReference type="RefSeq" id="WP_265962312.1">
    <property type="nucleotide sequence ID" value="NZ_JAPEVI010000003.1"/>
</dbReference>
<keyword evidence="1" id="KW-0812">Transmembrane</keyword>
<keyword evidence="1" id="KW-1133">Transmembrane helix</keyword>
<sequence>MRFVFPPAPHLDKHLYRSAVSFAWFIFQRYIRKMPMSEAILRRTTFKLLGIGCVGLGIAGAFLPLLPSTIFFILAAASFARSSPALEARILKHPVVGPPVLAWRKYGAIPLKAKVFALVGMAIGYAVFLLVTQPVLWLAVVVALAIIASAVYVATRPSGPKDPSLDECSNES</sequence>
<dbReference type="EMBL" id="JAPEVI010000003">
    <property type="protein sequence ID" value="MCX2722644.1"/>
    <property type="molecule type" value="Genomic_DNA"/>
</dbReference>
<feature type="transmembrane region" description="Helical" evidence="1">
    <location>
        <begin position="15"/>
        <end position="32"/>
    </location>
</feature>
<reference evidence="2 3" key="1">
    <citation type="journal article" date="2016" name="Int. J. Syst. Evol. Microbiol.">
        <title>Labrenzia salina sp. nov., isolated from the rhizosphere of the halophyte Arthrocnemum macrostachyum.</title>
        <authorList>
            <person name="Camacho M."/>
            <person name="Redondo-Gomez S."/>
            <person name="Rodriguez-Llorente I."/>
            <person name="Rohde M."/>
            <person name="Sproer C."/>
            <person name="Schumann P."/>
            <person name="Klenk H.P."/>
            <person name="Montero-Calasanz M.D.C."/>
        </authorList>
    </citation>
    <scope>NUCLEOTIDE SEQUENCE [LARGE SCALE GENOMIC DNA]</scope>
    <source>
        <strain evidence="2 3">DSM 29163</strain>
    </source>
</reference>
<dbReference type="PANTHER" id="PTHR35813">
    <property type="entry name" value="INNER MEMBRANE PROTEIN YBAN"/>
    <property type="match status" value="1"/>
</dbReference>
<protein>
    <submittedName>
        <fullName evidence="2">YbaN family protein</fullName>
    </submittedName>
</protein>
<dbReference type="Pfam" id="PF04304">
    <property type="entry name" value="DUF454"/>
    <property type="match status" value="1"/>
</dbReference>